<evidence type="ECO:0000256" key="2">
    <source>
        <dbReference type="ARBA" id="ARBA00004613"/>
    </source>
</evidence>
<evidence type="ECO:0000313" key="10">
    <source>
        <dbReference type="EMBL" id="KAJ3645128.1"/>
    </source>
</evidence>
<dbReference type="AlphaFoldDB" id="A0AA38M6R1"/>
<dbReference type="GO" id="GO:0005576">
    <property type="term" value="C:extracellular region"/>
    <property type="evidence" value="ECO:0007669"/>
    <property type="project" value="UniProtKB-SubCell"/>
</dbReference>
<feature type="chain" id="PRO_5041338817" description="phospholipase A2" evidence="8">
    <location>
        <begin position="31"/>
        <end position="352"/>
    </location>
</feature>
<dbReference type="SUPFAM" id="SSF48619">
    <property type="entry name" value="Phospholipase A2, PLA2"/>
    <property type="match status" value="2"/>
</dbReference>
<evidence type="ECO:0000256" key="8">
    <source>
        <dbReference type="SAM" id="SignalP"/>
    </source>
</evidence>
<dbReference type="InterPro" id="IPR033113">
    <property type="entry name" value="PLA2_histidine"/>
</dbReference>
<dbReference type="GO" id="GO:0016042">
    <property type="term" value="P:lipid catabolic process"/>
    <property type="evidence" value="ECO:0007669"/>
    <property type="project" value="UniProtKB-KW"/>
</dbReference>
<dbReference type="InterPro" id="IPR036444">
    <property type="entry name" value="PLipase_A2_dom_sf"/>
</dbReference>
<dbReference type="PANTHER" id="PTHR12253">
    <property type="entry name" value="RH14732P"/>
    <property type="match status" value="1"/>
</dbReference>
<keyword evidence="6" id="KW-0443">Lipid metabolism</keyword>
<comment type="caution">
    <text evidence="10">The sequence shown here is derived from an EMBL/GenBank/DDBJ whole genome shotgun (WGS) entry which is preliminary data.</text>
</comment>
<dbReference type="InterPro" id="IPR016090">
    <property type="entry name" value="PLA2-like_dom"/>
</dbReference>
<evidence type="ECO:0000259" key="9">
    <source>
        <dbReference type="Pfam" id="PF05826"/>
    </source>
</evidence>
<dbReference type="GO" id="GO:0050482">
    <property type="term" value="P:arachidonate secretion"/>
    <property type="evidence" value="ECO:0007669"/>
    <property type="project" value="InterPro"/>
</dbReference>
<gene>
    <name evidence="10" type="ORF">Zmor_022815</name>
</gene>
<evidence type="ECO:0000256" key="3">
    <source>
        <dbReference type="ARBA" id="ARBA00013278"/>
    </source>
</evidence>
<accession>A0AA38M6R1</accession>
<comment type="subcellular location">
    <subcellularLocation>
        <location evidence="2">Secreted</location>
    </subcellularLocation>
</comment>
<dbReference type="GO" id="GO:0004623">
    <property type="term" value="F:phospholipase A2 activity"/>
    <property type="evidence" value="ECO:0007669"/>
    <property type="project" value="UniProtKB-EC"/>
</dbReference>
<evidence type="ECO:0000256" key="1">
    <source>
        <dbReference type="ARBA" id="ARBA00001913"/>
    </source>
</evidence>
<reference evidence="10" key="1">
    <citation type="journal article" date="2023" name="G3 (Bethesda)">
        <title>Whole genome assemblies of Zophobas morio and Tenebrio molitor.</title>
        <authorList>
            <person name="Kaur S."/>
            <person name="Stinson S.A."/>
            <person name="diCenzo G.C."/>
        </authorList>
    </citation>
    <scope>NUCLEOTIDE SEQUENCE</scope>
    <source>
        <strain evidence="10">QUZm001</strain>
    </source>
</reference>
<evidence type="ECO:0000256" key="5">
    <source>
        <dbReference type="ARBA" id="ARBA00022963"/>
    </source>
</evidence>
<keyword evidence="4" id="KW-0964">Secreted</keyword>
<name>A0AA38M6R1_9CUCU</name>
<dbReference type="Proteomes" id="UP001168821">
    <property type="component" value="Unassembled WGS sequence"/>
</dbReference>
<proteinExistence type="predicted"/>
<dbReference type="Pfam" id="PF05826">
    <property type="entry name" value="Phospholip_A2_2"/>
    <property type="match status" value="2"/>
</dbReference>
<evidence type="ECO:0000256" key="4">
    <source>
        <dbReference type="ARBA" id="ARBA00022525"/>
    </source>
</evidence>
<keyword evidence="5" id="KW-0442">Lipid degradation</keyword>
<comment type="cofactor">
    <cofactor evidence="1">
        <name>Ca(2+)</name>
        <dbReference type="ChEBI" id="CHEBI:29108"/>
    </cofactor>
</comment>
<organism evidence="10 11">
    <name type="scientific">Zophobas morio</name>
    <dbReference type="NCBI Taxonomy" id="2755281"/>
    <lineage>
        <taxon>Eukaryota</taxon>
        <taxon>Metazoa</taxon>
        <taxon>Ecdysozoa</taxon>
        <taxon>Arthropoda</taxon>
        <taxon>Hexapoda</taxon>
        <taxon>Insecta</taxon>
        <taxon>Pterygota</taxon>
        <taxon>Neoptera</taxon>
        <taxon>Endopterygota</taxon>
        <taxon>Coleoptera</taxon>
        <taxon>Polyphaga</taxon>
        <taxon>Cucujiformia</taxon>
        <taxon>Tenebrionidae</taxon>
        <taxon>Zophobas</taxon>
    </lineage>
</organism>
<dbReference type="Gene3D" id="1.20.90.10">
    <property type="entry name" value="Phospholipase A2 domain"/>
    <property type="match status" value="2"/>
</dbReference>
<evidence type="ECO:0000256" key="6">
    <source>
        <dbReference type="ARBA" id="ARBA00023098"/>
    </source>
</evidence>
<evidence type="ECO:0000313" key="11">
    <source>
        <dbReference type="Proteomes" id="UP001168821"/>
    </source>
</evidence>
<evidence type="ECO:0000256" key="7">
    <source>
        <dbReference type="ARBA" id="ARBA00029903"/>
    </source>
</evidence>
<protein>
    <recommendedName>
        <fullName evidence="3">phospholipase A2</fullName>
        <ecNumber evidence="3">3.1.1.4</ecNumber>
    </recommendedName>
    <alternativeName>
        <fullName evidence="7">Phosphatidylcholine 2-acylhydrolase</fullName>
    </alternativeName>
</protein>
<feature type="domain" description="Phospholipase A2-like central" evidence="9">
    <location>
        <begin position="255"/>
        <end position="321"/>
    </location>
</feature>
<dbReference type="PROSITE" id="PS00118">
    <property type="entry name" value="PA2_HIS"/>
    <property type="match status" value="1"/>
</dbReference>
<sequence length="352" mass="39984">MWEFARKGPGCSSRLLAAAVLVAVLAAARADEVKEFVAVNVLPDGEVETRVFYGGVCAKEVTVGKGSSSDIKFRQLADASRLIQLIYNDGEDLKDCEIIHQRDQVRKFLHSFKSDLGNLIATSNVTVESLDSKKLPEEFSSWFNFTQLVNQCKRLHHQMKQEVLEMKTHQTDRSKRAIFVAPGTLWCGDSNNAKHYTQLGVLANTDKCCRRHDHCKMIIPGFSTKFHYTNLSPFTLSHCHCDERQKRDVSDLLRVPGTKWCGKGYSADKYTRLGGFSRTDKCCRRHDLSCRFWIGAFETKWGLFNWRINTIMHCSCDERSVEGCCMLSGDRGVVRVTRARSVSFFGQILLYL</sequence>
<dbReference type="EC" id="3.1.1.4" evidence="3"/>
<keyword evidence="8" id="KW-0732">Signal</keyword>
<feature type="signal peptide" evidence="8">
    <location>
        <begin position="1"/>
        <end position="30"/>
    </location>
</feature>
<feature type="domain" description="Phospholipase A2-like central" evidence="9">
    <location>
        <begin position="181"/>
        <end position="245"/>
    </location>
</feature>
<dbReference type="GO" id="GO:0006644">
    <property type="term" value="P:phospholipid metabolic process"/>
    <property type="evidence" value="ECO:0007669"/>
    <property type="project" value="InterPro"/>
</dbReference>
<keyword evidence="11" id="KW-1185">Reference proteome</keyword>
<dbReference type="EMBL" id="JALNTZ010000007">
    <property type="protein sequence ID" value="KAJ3645128.1"/>
    <property type="molecule type" value="Genomic_DNA"/>
</dbReference>